<dbReference type="OrthoDB" id="379598at2157"/>
<evidence type="ECO:0000256" key="1">
    <source>
        <dbReference type="SAM" id="Phobius"/>
    </source>
</evidence>
<keyword evidence="3" id="KW-1185">Reference proteome</keyword>
<keyword evidence="1" id="KW-0812">Transmembrane</keyword>
<dbReference type="RefSeq" id="WP_176791214.1">
    <property type="nucleotide sequence ID" value="NZ_FNQT01000002.1"/>
</dbReference>
<protein>
    <submittedName>
        <fullName evidence="2">Uncharacterized protein</fullName>
    </submittedName>
</protein>
<feature type="transmembrane region" description="Helical" evidence="1">
    <location>
        <begin position="7"/>
        <end position="27"/>
    </location>
</feature>
<keyword evidence="1" id="KW-1133">Transmembrane helix</keyword>
<dbReference type="Proteomes" id="UP000236755">
    <property type="component" value="Unassembled WGS sequence"/>
</dbReference>
<feature type="transmembrane region" description="Helical" evidence="1">
    <location>
        <begin position="33"/>
        <end position="51"/>
    </location>
</feature>
<gene>
    <name evidence="2" type="ORF">SAMN04488065_1744</name>
</gene>
<proteinExistence type="predicted"/>
<sequence>MASPSTRLALCLVVGLFAGVPLGILFVPDPTGVVAFVATMLGTTAITVALYRSDWLRE</sequence>
<dbReference type="EMBL" id="FNQT01000002">
    <property type="protein sequence ID" value="SEA08280.1"/>
    <property type="molecule type" value="Genomic_DNA"/>
</dbReference>
<reference evidence="2 3" key="1">
    <citation type="submission" date="2016-10" db="EMBL/GenBank/DDBJ databases">
        <authorList>
            <person name="de Groot N.N."/>
        </authorList>
    </citation>
    <scope>NUCLEOTIDE SEQUENCE [LARGE SCALE GENOMIC DNA]</scope>
    <source>
        <strain evidence="2 3">CGMCC 1.8712</strain>
    </source>
</reference>
<dbReference type="AlphaFoldDB" id="A0A1H3Y9R2"/>
<evidence type="ECO:0000313" key="3">
    <source>
        <dbReference type="Proteomes" id="UP000236755"/>
    </source>
</evidence>
<accession>A0A1H3Y9R2</accession>
<name>A0A1H3Y9R2_9EURY</name>
<organism evidence="2 3">
    <name type="scientific">Haloplanus vescus</name>
    <dbReference type="NCBI Taxonomy" id="555874"/>
    <lineage>
        <taxon>Archaea</taxon>
        <taxon>Methanobacteriati</taxon>
        <taxon>Methanobacteriota</taxon>
        <taxon>Stenosarchaea group</taxon>
        <taxon>Halobacteria</taxon>
        <taxon>Halobacteriales</taxon>
        <taxon>Haloferacaceae</taxon>
        <taxon>Haloplanus</taxon>
    </lineage>
</organism>
<evidence type="ECO:0000313" key="2">
    <source>
        <dbReference type="EMBL" id="SEA08280.1"/>
    </source>
</evidence>
<keyword evidence="1" id="KW-0472">Membrane</keyword>